<organism evidence="8 9">
    <name type="scientific">Anoxybacillus flavithermus</name>
    <dbReference type="NCBI Taxonomy" id="33934"/>
    <lineage>
        <taxon>Bacteria</taxon>
        <taxon>Bacillati</taxon>
        <taxon>Bacillota</taxon>
        <taxon>Bacilli</taxon>
        <taxon>Bacillales</taxon>
        <taxon>Anoxybacillaceae</taxon>
        <taxon>Anoxybacillus</taxon>
    </lineage>
</organism>
<evidence type="ECO:0000313" key="8">
    <source>
        <dbReference type="EMBL" id="RWU09758.1"/>
    </source>
</evidence>
<dbReference type="Proteomes" id="UP000286434">
    <property type="component" value="Unassembled WGS sequence"/>
</dbReference>
<dbReference type="PROSITE" id="PS01265">
    <property type="entry name" value="TPX"/>
    <property type="match status" value="1"/>
</dbReference>
<dbReference type="InterPro" id="IPR018219">
    <property type="entry name" value="Tpx_CS"/>
</dbReference>
<dbReference type="Gene3D" id="3.40.30.10">
    <property type="entry name" value="Glutaredoxin"/>
    <property type="match status" value="1"/>
</dbReference>
<keyword evidence="3 6" id="KW-0560">Oxidoreductase</keyword>
<dbReference type="PROSITE" id="PS51352">
    <property type="entry name" value="THIOREDOXIN_2"/>
    <property type="match status" value="1"/>
</dbReference>
<dbReference type="GO" id="GO:0008379">
    <property type="term" value="F:thioredoxin peroxidase activity"/>
    <property type="evidence" value="ECO:0007669"/>
    <property type="project" value="UniProtKB-UniRule"/>
</dbReference>
<comment type="function">
    <text evidence="6">Thiol-specific peroxidase that catalyzes the reduction of hydrogen peroxide and organic hydroperoxides to water and alcohols, respectively. Plays a role in cell protection against oxidative stress by detoxifying peroxides.</text>
</comment>
<dbReference type="InterPro" id="IPR013740">
    <property type="entry name" value="Redoxin"/>
</dbReference>
<accession>A0AAX2A016</accession>
<evidence type="ECO:0000256" key="1">
    <source>
        <dbReference type="ARBA" id="ARBA00022559"/>
    </source>
</evidence>
<feature type="disulfide bond" description="Redox-active" evidence="6">
    <location>
        <begin position="60"/>
        <end position="94"/>
    </location>
</feature>
<dbReference type="Pfam" id="PF08534">
    <property type="entry name" value="Redoxin"/>
    <property type="match status" value="1"/>
</dbReference>
<evidence type="ECO:0000256" key="6">
    <source>
        <dbReference type="HAMAP-Rule" id="MF_00269"/>
    </source>
</evidence>
<reference evidence="8 9" key="1">
    <citation type="submission" date="2019-01" db="EMBL/GenBank/DDBJ databases">
        <title>Anoxybacillus flavithermus in powdered infant formula.</title>
        <authorList>
            <person name="Rhee M.S."/>
            <person name="Choi I.-G."/>
            <person name="Cho T.J."/>
            <person name="Park B."/>
        </authorList>
    </citation>
    <scope>NUCLEOTIDE SEQUENCE [LARGE SCALE GENOMIC DNA]</scope>
    <source>
        <strain evidence="8 9">FHS-PPAM212</strain>
    </source>
</reference>
<dbReference type="InterPro" id="IPR002065">
    <property type="entry name" value="TPX"/>
</dbReference>
<dbReference type="NCBIfam" id="NF001808">
    <property type="entry name" value="PRK00522.1"/>
    <property type="match status" value="1"/>
</dbReference>
<evidence type="ECO:0000256" key="4">
    <source>
        <dbReference type="ARBA" id="ARBA00023157"/>
    </source>
</evidence>
<dbReference type="EC" id="1.11.1.24" evidence="6"/>
<dbReference type="RefSeq" id="WP_064220625.1">
    <property type="nucleotide sequence ID" value="NZ_CP021838.1"/>
</dbReference>
<comment type="miscellaneous">
    <text evidence="6">The active site is a conserved redox-active cysteine residue, the peroxidatic cysteine (C(P)), which makes the nucleophilic attack on the peroxide substrate. The peroxide oxidizes the C(P)-SH to cysteine sulfenic acid (C(P)-SOH), which then reacts with another cysteine residue, the resolving cysteine (C(R)), to form a disulfide bridge. The disulfide is subsequently reduced by an appropriate electron donor to complete the catalytic cycle. In this atypical 2-Cys peroxiredoxin, C(R) is present in the same subunit to form an intramolecular disulfide. The disulfide is subsequently reduced by thioredoxin.</text>
</comment>
<comment type="subunit">
    <text evidence="6">Homodimer.</text>
</comment>
<proteinExistence type="inferred from homology"/>
<keyword evidence="5 6" id="KW-0676">Redox-active center</keyword>
<dbReference type="SUPFAM" id="SSF52833">
    <property type="entry name" value="Thioredoxin-like"/>
    <property type="match status" value="1"/>
</dbReference>
<dbReference type="PANTHER" id="PTHR43110">
    <property type="entry name" value="THIOL PEROXIDASE"/>
    <property type="match status" value="1"/>
</dbReference>
<evidence type="ECO:0000256" key="5">
    <source>
        <dbReference type="ARBA" id="ARBA00023284"/>
    </source>
</evidence>
<gene>
    <name evidence="6" type="primary">tpx</name>
    <name evidence="8" type="ORF">EA138_11030</name>
</gene>
<keyword evidence="2 6" id="KW-0049">Antioxidant</keyword>
<protein>
    <recommendedName>
        <fullName evidence="6">Thiol peroxidase</fullName>
        <shortName evidence="6">Tpx</shortName>
        <ecNumber evidence="6">1.11.1.24</ecNumber>
    </recommendedName>
    <alternativeName>
        <fullName evidence="6">Peroxiredoxin tpx</fullName>
        <shortName evidence="6">Prx</shortName>
    </alternativeName>
    <alternativeName>
        <fullName evidence="6">Thioredoxin peroxidase</fullName>
    </alternativeName>
    <alternativeName>
        <fullName evidence="6">Thioredoxin-dependent peroxiredoxin</fullName>
    </alternativeName>
</protein>
<keyword evidence="4 6" id="KW-1015">Disulfide bond</keyword>
<keyword evidence="1 6" id="KW-0575">Peroxidase</keyword>
<sequence length="168" mass="18253">MAKVTFKGNPVTLVGNEVKVGDAAPNFTVLANDLSPVTLDDTKGFVRLISVVPSIDTGVCDAQTRRFNEEAASIEGVKVLTISVDLPFAQKRWCAANGLENVVTLSDHRDVSFGQAYGVLIQELRLLARAVFVVDRNDRVTYVEYVSEATNHPNYEAAIEAAKQAAQQ</sequence>
<dbReference type="InterPro" id="IPR050455">
    <property type="entry name" value="Tpx_Peroxidase_subfamily"/>
</dbReference>
<comment type="catalytic activity">
    <reaction evidence="6">
        <text>a hydroperoxide + [thioredoxin]-dithiol = an alcohol + [thioredoxin]-disulfide + H2O</text>
        <dbReference type="Rhea" id="RHEA:62620"/>
        <dbReference type="Rhea" id="RHEA-COMP:10698"/>
        <dbReference type="Rhea" id="RHEA-COMP:10700"/>
        <dbReference type="ChEBI" id="CHEBI:15377"/>
        <dbReference type="ChEBI" id="CHEBI:29950"/>
        <dbReference type="ChEBI" id="CHEBI:30879"/>
        <dbReference type="ChEBI" id="CHEBI:35924"/>
        <dbReference type="ChEBI" id="CHEBI:50058"/>
        <dbReference type="EC" id="1.11.1.24"/>
    </reaction>
</comment>
<evidence type="ECO:0000256" key="3">
    <source>
        <dbReference type="ARBA" id="ARBA00023002"/>
    </source>
</evidence>
<name>A0AAX2A016_9BACL</name>
<comment type="caution">
    <text evidence="8">The sequence shown here is derived from an EMBL/GenBank/DDBJ whole genome shotgun (WGS) entry which is preliminary data.</text>
</comment>
<dbReference type="AlphaFoldDB" id="A0AAX2A016"/>
<dbReference type="PANTHER" id="PTHR43110:SF1">
    <property type="entry name" value="THIOL PEROXIDASE"/>
    <property type="match status" value="1"/>
</dbReference>
<dbReference type="EMBL" id="SBBW01000052">
    <property type="protein sequence ID" value="RWU09758.1"/>
    <property type="molecule type" value="Genomic_DNA"/>
</dbReference>
<evidence type="ECO:0000259" key="7">
    <source>
        <dbReference type="PROSITE" id="PS51352"/>
    </source>
</evidence>
<evidence type="ECO:0000256" key="2">
    <source>
        <dbReference type="ARBA" id="ARBA00022862"/>
    </source>
</evidence>
<dbReference type="CDD" id="cd03014">
    <property type="entry name" value="PRX_Atyp2cys"/>
    <property type="match status" value="1"/>
</dbReference>
<feature type="active site" description="Cysteine sulfenic acid (-SOH) intermediate" evidence="6">
    <location>
        <position position="60"/>
    </location>
</feature>
<evidence type="ECO:0000313" key="9">
    <source>
        <dbReference type="Proteomes" id="UP000286434"/>
    </source>
</evidence>
<feature type="domain" description="Thioredoxin" evidence="7">
    <location>
        <begin position="18"/>
        <end position="164"/>
    </location>
</feature>
<dbReference type="InterPro" id="IPR013766">
    <property type="entry name" value="Thioredoxin_domain"/>
</dbReference>
<dbReference type="InterPro" id="IPR036249">
    <property type="entry name" value="Thioredoxin-like_sf"/>
</dbReference>
<comment type="similarity">
    <text evidence="6">Belongs to the peroxiredoxin family. Tpx subfamily.</text>
</comment>
<dbReference type="HAMAP" id="MF_00269">
    <property type="entry name" value="Tpx"/>
    <property type="match status" value="1"/>
</dbReference>